<evidence type="ECO:0000256" key="1">
    <source>
        <dbReference type="SAM" id="SignalP"/>
    </source>
</evidence>
<organism evidence="2 3">
    <name type="scientific">Sphaerisporangium rubeum</name>
    <dbReference type="NCBI Taxonomy" id="321317"/>
    <lineage>
        <taxon>Bacteria</taxon>
        <taxon>Bacillati</taxon>
        <taxon>Actinomycetota</taxon>
        <taxon>Actinomycetes</taxon>
        <taxon>Streptosporangiales</taxon>
        <taxon>Streptosporangiaceae</taxon>
        <taxon>Sphaerisporangium</taxon>
    </lineage>
</organism>
<keyword evidence="1" id="KW-0732">Signal</keyword>
<dbReference type="Proteomes" id="UP000555564">
    <property type="component" value="Unassembled WGS sequence"/>
</dbReference>
<accession>A0A7X0IC72</accession>
<feature type="chain" id="PRO_5038909629" description="Pilus assembly protein TadE" evidence="1">
    <location>
        <begin position="19"/>
        <end position="107"/>
    </location>
</feature>
<proteinExistence type="predicted"/>
<feature type="signal peptide" evidence="1">
    <location>
        <begin position="1"/>
        <end position="18"/>
    </location>
</feature>
<reference evidence="2 3" key="1">
    <citation type="submission" date="2020-08" db="EMBL/GenBank/DDBJ databases">
        <title>Sequencing the genomes of 1000 actinobacteria strains.</title>
        <authorList>
            <person name="Klenk H.-P."/>
        </authorList>
    </citation>
    <scope>NUCLEOTIDE SEQUENCE [LARGE SCALE GENOMIC DNA]</scope>
    <source>
        <strain evidence="2 3">DSM 44936</strain>
    </source>
</reference>
<dbReference type="EMBL" id="JACHIU010000001">
    <property type="protein sequence ID" value="MBB6471298.1"/>
    <property type="molecule type" value="Genomic_DNA"/>
</dbReference>
<dbReference type="NCBIfam" id="NF041390">
    <property type="entry name" value="TadE_Rv3655c"/>
    <property type="match status" value="1"/>
</dbReference>
<gene>
    <name evidence="2" type="ORF">BJ992_000729</name>
</gene>
<evidence type="ECO:0008006" key="4">
    <source>
        <dbReference type="Google" id="ProtNLM"/>
    </source>
</evidence>
<dbReference type="AlphaFoldDB" id="A0A7X0IC72"/>
<sequence>MGLPVLALVLGGALWAVAAVAVQLECVDAARAGARAAARGESLDVVRQVTGRAAPAGAAVAITRDADLSRVTVTATMRPGGAGLIPGVVIRADATSATEPGVQEGAP</sequence>
<dbReference type="InterPro" id="IPR049790">
    <property type="entry name" value="Rv3655c/TadE"/>
</dbReference>
<evidence type="ECO:0000313" key="2">
    <source>
        <dbReference type="EMBL" id="MBB6471298.1"/>
    </source>
</evidence>
<name>A0A7X0IC72_9ACTN</name>
<evidence type="ECO:0000313" key="3">
    <source>
        <dbReference type="Proteomes" id="UP000555564"/>
    </source>
</evidence>
<keyword evidence="3" id="KW-1185">Reference proteome</keyword>
<comment type="caution">
    <text evidence="2">The sequence shown here is derived from an EMBL/GenBank/DDBJ whole genome shotgun (WGS) entry which is preliminary data.</text>
</comment>
<protein>
    <recommendedName>
        <fullName evidence="4">Pilus assembly protein TadE</fullName>
    </recommendedName>
</protein>